<keyword evidence="1" id="KW-0863">Zinc-finger</keyword>
<keyword evidence="5" id="KW-1185">Reference proteome</keyword>
<dbReference type="GO" id="GO:0003676">
    <property type="term" value="F:nucleic acid binding"/>
    <property type="evidence" value="ECO:0007669"/>
    <property type="project" value="InterPro"/>
</dbReference>
<accession>A0A1Y2H936</accession>
<gene>
    <name evidence="4" type="ORF">BCR44DRAFT_1449400</name>
</gene>
<dbReference type="Proteomes" id="UP000193411">
    <property type="component" value="Unassembled WGS sequence"/>
</dbReference>
<dbReference type="PROSITE" id="PS51257">
    <property type="entry name" value="PROKAR_LIPOPROTEIN"/>
    <property type="match status" value="1"/>
</dbReference>
<dbReference type="InterPro" id="IPR001878">
    <property type="entry name" value="Znf_CCHC"/>
</dbReference>
<dbReference type="SUPFAM" id="SSF57756">
    <property type="entry name" value="Retrovirus zinc finger-like domains"/>
    <property type="match status" value="1"/>
</dbReference>
<comment type="caution">
    <text evidence="4">The sequence shown here is derived from an EMBL/GenBank/DDBJ whole genome shotgun (WGS) entry which is preliminary data.</text>
</comment>
<protein>
    <recommendedName>
        <fullName evidence="3">CCHC-type domain-containing protein</fullName>
    </recommendedName>
</protein>
<reference evidence="4 5" key="1">
    <citation type="submission" date="2016-07" db="EMBL/GenBank/DDBJ databases">
        <title>Pervasive Adenine N6-methylation of Active Genes in Fungi.</title>
        <authorList>
            <consortium name="DOE Joint Genome Institute"/>
            <person name="Mondo S.J."/>
            <person name="Dannebaum R.O."/>
            <person name="Kuo R.C."/>
            <person name="Labutti K."/>
            <person name="Haridas S."/>
            <person name="Kuo A."/>
            <person name="Salamov A."/>
            <person name="Ahrendt S.R."/>
            <person name="Lipzen A."/>
            <person name="Sullivan W."/>
            <person name="Andreopoulos W.B."/>
            <person name="Clum A."/>
            <person name="Lindquist E."/>
            <person name="Daum C."/>
            <person name="Ramamoorthy G.K."/>
            <person name="Gryganskyi A."/>
            <person name="Culley D."/>
            <person name="Magnuson J.K."/>
            <person name="James T.Y."/>
            <person name="O'Malley M.A."/>
            <person name="Stajich J.E."/>
            <person name="Spatafora J.W."/>
            <person name="Visel A."/>
            <person name="Grigoriev I.V."/>
        </authorList>
    </citation>
    <scope>NUCLEOTIDE SEQUENCE [LARGE SCALE GENOMIC DNA]</scope>
    <source>
        <strain evidence="4 5">PL171</strain>
    </source>
</reference>
<keyword evidence="1" id="KW-0862">Zinc</keyword>
<sequence>MRPNKMPWMLLPWASLPPTGMSCVSSPGSAKLCYSCGKRGHVKLACPSRPAIAKVLPPSSRSCASAPTRGGLSYADVAKQAVDKVDTLDKDLRGKIDDLADKIMAMQGQMAKFMADQEALLMAFKSDVSNQVVARVDGLEKRLSATKEEVEGIEERLVSLAGSVEGLLSGFETLTKKFELMSESIKPALETTMEDVAELTAHRAKTSERYMRVNRDLAIVEVDLKVALDELRLYDDFEERLAAAREKSWAHQAKAQGSIAYPGLTLNKS</sequence>
<evidence type="ECO:0000313" key="4">
    <source>
        <dbReference type="EMBL" id="ORZ29562.1"/>
    </source>
</evidence>
<feature type="signal peptide" evidence="2">
    <location>
        <begin position="1"/>
        <end position="23"/>
    </location>
</feature>
<dbReference type="InterPro" id="IPR036875">
    <property type="entry name" value="Znf_CCHC_sf"/>
</dbReference>
<dbReference type="PROSITE" id="PS50158">
    <property type="entry name" value="ZF_CCHC"/>
    <property type="match status" value="1"/>
</dbReference>
<dbReference type="Gene3D" id="1.10.287.1490">
    <property type="match status" value="1"/>
</dbReference>
<dbReference type="AlphaFoldDB" id="A0A1Y2H936"/>
<dbReference type="SUPFAM" id="SSF57997">
    <property type="entry name" value="Tropomyosin"/>
    <property type="match status" value="1"/>
</dbReference>
<keyword evidence="1" id="KW-0479">Metal-binding</keyword>
<organism evidence="4 5">
    <name type="scientific">Catenaria anguillulae PL171</name>
    <dbReference type="NCBI Taxonomy" id="765915"/>
    <lineage>
        <taxon>Eukaryota</taxon>
        <taxon>Fungi</taxon>
        <taxon>Fungi incertae sedis</taxon>
        <taxon>Blastocladiomycota</taxon>
        <taxon>Blastocladiomycetes</taxon>
        <taxon>Blastocladiales</taxon>
        <taxon>Catenariaceae</taxon>
        <taxon>Catenaria</taxon>
    </lineage>
</organism>
<evidence type="ECO:0000313" key="5">
    <source>
        <dbReference type="Proteomes" id="UP000193411"/>
    </source>
</evidence>
<feature type="domain" description="CCHC-type" evidence="3">
    <location>
        <begin position="33"/>
        <end position="48"/>
    </location>
</feature>
<dbReference type="EMBL" id="MCFL01000158">
    <property type="protein sequence ID" value="ORZ29562.1"/>
    <property type="molecule type" value="Genomic_DNA"/>
</dbReference>
<feature type="chain" id="PRO_5012282410" description="CCHC-type domain-containing protein" evidence="2">
    <location>
        <begin position="24"/>
        <end position="269"/>
    </location>
</feature>
<proteinExistence type="predicted"/>
<keyword evidence="2" id="KW-0732">Signal</keyword>
<name>A0A1Y2H936_9FUNG</name>
<evidence type="ECO:0000256" key="1">
    <source>
        <dbReference type="PROSITE-ProRule" id="PRU00047"/>
    </source>
</evidence>
<evidence type="ECO:0000256" key="2">
    <source>
        <dbReference type="SAM" id="SignalP"/>
    </source>
</evidence>
<dbReference type="GO" id="GO:0008270">
    <property type="term" value="F:zinc ion binding"/>
    <property type="evidence" value="ECO:0007669"/>
    <property type="project" value="UniProtKB-KW"/>
</dbReference>
<evidence type="ECO:0000259" key="3">
    <source>
        <dbReference type="PROSITE" id="PS50158"/>
    </source>
</evidence>